<feature type="domain" description="Sulfatase-modifying factor enzyme-like" evidence="1">
    <location>
        <begin position="173"/>
        <end position="262"/>
    </location>
</feature>
<evidence type="ECO:0000259" key="1">
    <source>
        <dbReference type="Pfam" id="PF03781"/>
    </source>
</evidence>
<dbReference type="Gene3D" id="3.90.1580.10">
    <property type="entry name" value="paralog of FGE (formylglycine-generating enzyme)"/>
    <property type="match status" value="2"/>
</dbReference>
<dbReference type="AlphaFoldDB" id="A0A176S4P8"/>
<dbReference type="Pfam" id="PF03781">
    <property type="entry name" value="FGE-sulfatase"/>
    <property type="match status" value="3"/>
</dbReference>
<name>A0A176S4P8_9GAMM</name>
<dbReference type="PATRIC" id="fig|1003181.4.peg.1770"/>
<accession>A0A176S4P8</accession>
<reference evidence="2 3" key="1">
    <citation type="submission" date="2016-05" db="EMBL/GenBank/DDBJ databases">
        <title>Single-cell genome of chain-forming Candidatus Thiomargarita nelsonii and comparison to other large sulfur-oxidizing bacteria.</title>
        <authorList>
            <person name="Winkel M."/>
            <person name="Salman V."/>
            <person name="Woyke T."/>
            <person name="Schulz-Vogt H."/>
            <person name="Richter M."/>
            <person name="Flood B."/>
            <person name="Bailey J."/>
            <person name="Amann R."/>
            <person name="Mussmann M."/>
        </authorList>
    </citation>
    <scope>NUCLEOTIDE SEQUENCE [LARGE SCALE GENOMIC DNA]</scope>
    <source>
        <strain evidence="2 3">THI036</strain>
    </source>
</reference>
<gene>
    <name evidence="2" type="ORF">THIOM_001262</name>
</gene>
<organism evidence="2 3">
    <name type="scientific">Candidatus Thiomargarita nelsonii</name>
    <dbReference type="NCBI Taxonomy" id="1003181"/>
    <lineage>
        <taxon>Bacteria</taxon>
        <taxon>Pseudomonadati</taxon>
        <taxon>Pseudomonadota</taxon>
        <taxon>Gammaproteobacteria</taxon>
        <taxon>Thiotrichales</taxon>
        <taxon>Thiotrichaceae</taxon>
        <taxon>Thiomargarita</taxon>
    </lineage>
</organism>
<protein>
    <submittedName>
        <fullName evidence="2">Sulphatase-modifying factor domain protein</fullName>
    </submittedName>
</protein>
<dbReference type="PANTHER" id="PTHR23150">
    <property type="entry name" value="SULFATASE MODIFYING FACTOR 1, 2"/>
    <property type="match status" value="1"/>
</dbReference>
<keyword evidence="3" id="KW-1185">Reference proteome</keyword>
<evidence type="ECO:0000313" key="2">
    <source>
        <dbReference type="EMBL" id="OAD22914.1"/>
    </source>
</evidence>
<dbReference type="InterPro" id="IPR042095">
    <property type="entry name" value="SUMF_sf"/>
</dbReference>
<dbReference type="EMBL" id="LUTY01000665">
    <property type="protein sequence ID" value="OAD22914.1"/>
    <property type="molecule type" value="Genomic_DNA"/>
</dbReference>
<comment type="caution">
    <text evidence="2">The sequence shown here is derived from an EMBL/GenBank/DDBJ whole genome shotgun (WGS) entry which is preliminary data.</text>
</comment>
<dbReference type="SUPFAM" id="SSF56436">
    <property type="entry name" value="C-type lectin-like"/>
    <property type="match status" value="2"/>
</dbReference>
<dbReference type="GO" id="GO:0120147">
    <property type="term" value="F:formylglycine-generating oxidase activity"/>
    <property type="evidence" value="ECO:0007669"/>
    <property type="project" value="TreeGrafter"/>
</dbReference>
<dbReference type="InterPro" id="IPR005532">
    <property type="entry name" value="SUMF_dom"/>
</dbReference>
<dbReference type="Proteomes" id="UP000076962">
    <property type="component" value="Unassembled WGS sequence"/>
</dbReference>
<dbReference type="PANTHER" id="PTHR23150:SF35">
    <property type="entry name" value="BLL6746 PROTEIN"/>
    <property type="match status" value="1"/>
</dbReference>
<feature type="domain" description="Sulfatase-modifying factor enzyme-like" evidence="1">
    <location>
        <begin position="429"/>
        <end position="654"/>
    </location>
</feature>
<evidence type="ECO:0000313" key="3">
    <source>
        <dbReference type="Proteomes" id="UP000076962"/>
    </source>
</evidence>
<proteinExistence type="predicted"/>
<sequence length="659" mass="76380">MFDGEENKPQFKCEVVTYKTGQLENIPCEIEEKVSQPPKTPFWPVWKISHDRLKDGSLGPEMVEIPPGKFTMGQDDGEADEKPVHPVELESFAMCRYEITFEQYDRFVDATNGPDDEGWGRGNRPVINVSWDDAKNYVEWLSEQTGQSYDLPSEAQWEYAARARSPNFSLDVQSETSLVGSFKPNRFGLYDTLGNVREWVDDPYHTNYENAPENGKVWIEGGYGAVLRGCSWSDGAESCRAANRFYSSDSKGDQLTGFRCIRYPTFDISRRLRDCERHFKAERFYSNKGGNAFKCYKEVLNKDQNNAIASKRLEKIEEHYVTQIKEALEQEQWDEAERYVEDLRLVNPDRLDELKKHYVNELTKALLKKEWNDAKWYLTSARLISPNSSELDELEKFFPQTNGKKCTSQHKIDESTFQDCLKIIGNLGPEMVIIPGGNFWMGDKRGEPDERPVHRVEVTKFAMCRYEVTFEEYDIFVDATNGIRPDDEGWGRGKRPVINVSWNDAMAYVNWLSEQTGKPYGLPSEAQWEYAARAGSTKKYWWGNSPSRKYANYKGIKSKDRWKYSSPVGSFDKHNDFGLYDTVGNVWEWVADPYHDSYRGAPRDGSIWEKNEMGNYKMLRGGSWFNKPKSGWARAANRHHLNKRQRNHHLGFRCSLKLE</sequence>
<dbReference type="InterPro" id="IPR051043">
    <property type="entry name" value="Sulfatase_Mod_Factor_Kinase"/>
</dbReference>
<dbReference type="InterPro" id="IPR016187">
    <property type="entry name" value="CTDL_fold"/>
</dbReference>
<feature type="domain" description="Sulfatase-modifying factor enzyme-like" evidence="1">
    <location>
        <begin position="60"/>
        <end position="163"/>
    </location>
</feature>